<organism evidence="4 5">
    <name type="scientific">Botryobasidium botryosum (strain FD-172 SS1)</name>
    <dbReference type="NCBI Taxonomy" id="930990"/>
    <lineage>
        <taxon>Eukaryota</taxon>
        <taxon>Fungi</taxon>
        <taxon>Dikarya</taxon>
        <taxon>Basidiomycota</taxon>
        <taxon>Agaricomycotina</taxon>
        <taxon>Agaricomycetes</taxon>
        <taxon>Cantharellales</taxon>
        <taxon>Botryobasidiaceae</taxon>
        <taxon>Botryobasidium</taxon>
    </lineage>
</organism>
<evidence type="ECO:0000256" key="1">
    <source>
        <dbReference type="ARBA" id="ARBA00022450"/>
    </source>
</evidence>
<protein>
    <recommendedName>
        <fullName evidence="3">Thioester reductase (TE) domain-containing protein</fullName>
    </recommendedName>
</protein>
<sequence length="425" mass="46633">MGKIDELNALVARYTADFPAHCPRTPPVSPTSDVALLTGTTGGLGCVLLRDLVALPSVSRVYAFNRQDKGGRSLRERQAESLLERGLDPKILDSPKVILVEGNLAAPDLGVSKELYAELRELVTFIIHNAWRVNFTQALSTFEPLIRGVRNLVDFSLASPHPAPPRIIFPSSITAIMNWPLATPIPEVSLPEARVAIGLGYGESKWVSERILLTAAEKTAFRPVVVRVGQLTFGVNGSWNGTEWLPTILRSAFAMGVLPAVESPIPVLPLEAASKGLIEMVKSPYTVLHLVHPRPVPCSHIAQLIADELGLKIIPIADWLTRLEEAVDSAQDYEHEVERNPAVILLPLFHMFLPMLQKPGRDAMGLPNYDSTLAERVAPSLGGDQLPQTGLYDVRRVLKHWRENGLLQGIADDRERGTIARFAKL</sequence>
<dbReference type="EMBL" id="KL198022">
    <property type="protein sequence ID" value="KDQ17949.1"/>
    <property type="molecule type" value="Genomic_DNA"/>
</dbReference>
<dbReference type="InterPro" id="IPR013120">
    <property type="entry name" value="FAR_NAD-bd"/>
</dbReference>
<dbReference type="InParanoid" id="A0A067MQV2"/>
<evidence type="ECO:0000256" key="2">
    <source>
        <dbReference type="ARBA" id="ARBA00022553"/>
    </source>
</evidence>
<dbReference type="SUPFAM" id="SSF51735">
    <property type="entry name" value="NAD(P)-binding Rossmann-fold domains"/>
    <property type="match status" value="1"/>
</dbReference>
<name>A0A067MQV2_BOTB1</name>
<keyword evidence="5" id="KW-1185">Reference proteome</keyword>
<dbReference type="InterPro" id="IPR036291">
    <property type="entry name" value="NAD(P)-bd_dom_sf"/>
</dbReference>
<dbReference type="InterPro" id="IPR051414">
    <property type="entry name" value="Adenylate-forming_Reductase"/>
</dbReference>
<keyword evidence="1" id="KW-0596">Phosphopantetheine</keyword>
<feature type="domain" description="Thioester reductase (TE)" evidence="3">
    <location>
        <begin position="37"/>
        <end position="264"/>
    </location>
</feature>
<dbReference type="AlphaFoldDB" id="A0A067MQV2"/>
<keyword evidence="2" id="KW-0597">Phosphoprotein</keyword>
<proteinExistence type="predicted"/>
<dbReference type="HOGENOM" id="CLU_002220_4_1_1"/>
<dbReference type="OrthoDB" id="429813at2759"/>
<gene>
    <name evidence="4" type="ORF">BOTBODRAFT_29264</name>
</gene>
<dbReference type="Pfam" id="PF07993">
    <property type="entry name" value="NAD_binding_4"/>
    <property type="match status" value="1"/>
</dbReference>
<evidence type="ECO:0000313" key="4">
    <source>
        <dbReference type="EMBL" id="KDQ17949.1"/>
    </source>
</evidence>
<accession>A0A067MQV2</accession>
<dbReference type="PANTHER" id="PTHR43439:SF2">
    <property type="entry name" value="ENZYME, PUTATIVE (JCVI)-RELATED"/>
    <property type="match status" value="1"/>
</dbReference>
<dbReference type="Proteomes" id="UP000027195">
    <property type="component" value="Unassembled WGS sequence"/>
</dbReference>
<dbReference type="Gene3D" id="3.40.50.720">
    <property type="entry name" value="NAD(P)-binding Rossmann-like Domain"/>
    <property type="match status" value="1"/>
</dbReference>
<dbReference type="PANTHER" id="PTHR43439">
    <property type="entry name" value="PHENYLACETATE-COENZYME A LIGASE"/>
    <property type="match status" value="1"/>
</dbReference>
<reference evidence="5" key="1">
    <citation type="journal article" date="2014" name="Proc. Natl. Acad. Sci. U.S.A.">
        <title>Extensive sampling of basidiomycete genomes demonstrates inadequacy of the white-rot/brown-rot paradigm for wood decay fungi.</title>
        <authorList>
            <person name="Riley R."/>
            <person name="Salamov A.A."/>
            <person name="Brown D.W."/>
            <person name="Nagy L.G."/>
            <person name="Floudas D."/>
            <person name="Held B.W."/>
            <person name="Levasseur A."/>
            <person name="Lombard V."/>
            <person name="Morin E."/>
            <person name="Otillar R."/>
            <person name="Lindquist E.A."/>
            <person name="Sun H."/>
            <person name="LaButti K.M."/>
            <person name="Schmutz J."/>
            <person name="Jabbour D."/>
            <person name="Luo H."/>
            <person name="Baker S.E."/>
            <person name="Pisabarro A.G."/>
            <person name="Walton J.D."/>
            <person name="Blanchette R.A."/>
            <person name="Henrissat B."/>
            <person name="Martin F."/>
            <person name="Cullen D."/>
            <person name="Hibbett D.S."/>
            <person name="Grigoriev I.V."/>
        </authorList>
    </citation>
    <scope>NUCLEOTIDE SEQUENCE [LARGE SCALE GENOMIC DNA]</scope>
    <source>
        <strain evidence="5">FD-172 SS1</strain>
    </source>
</reference>
<dbReference type="STRING" id="930990.A0A067MQV2"/>
<evidence type="ECO:0000313" key="5">
    <source>
        <dbReference type="Proteomes" id="UP000027195"/>
    </source>
</evidence>
<evidence type="ECO:0000259" key="3">
    <source>
        <dbReference type="Pfam" id="PF07993"/>
    </source>
</evidence>